<gene>
    <name evidence="2" type="ORF">MNBD_GAMMA20-710</name>
</gene>
<dbReference type="Pfam" id="PF11939">
    <property type="entry name" value="NiFe-hyd_HybE"/>
    <property type="match status" value="1"/>
</dbReference>
<dbReference type="GO" id="GO:0003677">
    <property type="term" value="F:DNA binding"/>
    <property type="evidence" value="ECO:0007669"/>
    <property type="project" value="UniProtKB-KW"/>
</dbReference>
<reference evidence="2" key="1">
    <citation type="submission" date="2018-06" db="EMBL/GenBank/DDBJ databases">
        <authorList>
            <person name="Zhirakovskaya E."/>
        </authorList>
    </citation>
    <scope>NUCLEOTIDE SEQUENCE</scope>
</reference>
<protein>
    <submittedName>
        <fullName evidence="2">Hydrogenase maturation factor HoxT/HybE</fullName>
    </submittedName>
</protein>
<dbReference type="Gene3D" id="3.30.1460.40">
    <property type="entry name" value="[NiFe]-hydrogenase assembly chaperone, HybE"/>
    <property type="match status" value="1"/>
</dbReference>
<accession>A0A3B1AR39</accession>
<dbReference type="InterPro" id="IPR023994">
    <property type="entry name" value="NiFe-hyd_HybE"/>
</dbReference>
<dbReference type="NCBIfam" id="TIGR03993">
    <property type="entry name" value="hydrog_HybE"/>
    <property type="match status" value="1"/>
</dbReference>
<dbReference type="AlphaFoldDB" id="A0A3B1AR39"/>
<dbReference type="EMBL" id="UOFU01000370">
    <property type="protein sequence ID" value="VAX04201.1"/>
    <property type="molecule type" value="Genomic_DNA"/>
</dbReference>
<organism evidence="2">
    <name type="scientific">hydrothermal vent metagenome</name>
    <dbReference type="NCBI Taxonomy" id="652676"/>
    <lineage>
        <taxon>unclassified sequences</taxon>
        <taxon>metagenomes</taxon>
        <taxon>ecological metagenomes</taxon>
    </lineage>
</organism>
<dbReference type="InterPro" id="IPR038530">
    <property type="entry name" value="NiFe-hyd_HybE_sf"/>
</dbReference>
<evidence type="ECO:0000313" key="2">
    <source>
        <dbReference type="EMBL" id="VAX04201.1"/>
    </source>
</evidence>
<feature type="region of interest" description="Disordered" evidence="1">
    <location>
        <begin position="136"/>
        <end position="162"/>
    </location>
</feature>
<keyword evidence="2" id="KW-0371">Homeobox</keyword>
<proteinExistence type="predicted"/>
<sequence length="178" mass="20202">MIRADYLSQGLERAFSRIQQARMRHMPVINDDLRVKAVGFRPWQGHSLGVMVTPWFMGLMLIPREGDDWSRLQLGEKCIHEFPTGVYEFTVAEEDGIGRYQMCTLFSPMARFTDQETTVATAEAVLRGLIGEERRGSAAATDISGEGNTTEPAASPQRLEERPLSRRDLLRGRFLRRS</sequence>
<name>A0A3B1AR39_9ZZZZ</name>
<evidence type="ECO:0000256" key="1">
    <source>
        <dbReference type="SAM" id="MobiDB-lite"/>
    </source>
</evidence>